<proteinExistence type="predicted"/>
<evidence type="ECO:0000313" key="1">
    <source>
        <dbReference type="EMBL" id="BFD47865.1"/>
    </source>
</evidence>
<accession>A0AAT9GDK9</accession>
<evidence type="ECO:0008006" key="2">
    <source>
        <dbReference type="Google" id="ProtNLM"/>
    </source>
</evidence>
<organism evidence="1">
    <name type="scientific">Wolbachia endosymbiont of Sergentomyia squamirostris</name>
    <dbReference type="NCBI Taxonomy" id="3113640"/>
    <lineage>
        <taxon>Bacteria</taxon>
        <taxon>Pseudomonadati</taxon>
        <taxon>Pseudomonadota</taxon>
        <taxon>Alphaproteobacteria</taxon>
        <taxon>Rickettsiales</taxon>
        <taxon>Anaplasmataceae</taxon>
        <taxon>Wolbachieae</taxon>
        <taxon>Wolbachia</taxon>
    </lineage>
</organism>
<protein>
    <recommendedName>
        <fullName evidence="2">DNA repair protein RadC</fullName>
    </recommendedName>
</protein>
<gene>
    <name evidence="1" type="ORF">DMENIID0003_09390</name>
</gene>
<dbReference type="InterPro" id="IPR001405">
    <property type="entry name" value="UPF0758"/>
</dbReference>
<reference evidence="1" key="1">
    <citation type="submission" date="2024-01" db="EMBL/GenBank/DDBJ databases">
        <title>Sequencing the genomes of a sandfly, Sergentomyia squamirostris, and its two endosymbionts.</title>
        <authorList>
            <person name="Itokawa K."/>
            <person name="Sanjoba C."/>
        </authorList>
    </citation>
    <scope>NUCLEOTIDE SEQUENCE</scope>
    <source>
        <strain evidence="1">WSSQ</strain>
    </source>
</reference>
<sequence length="154" mass="17325">MNNQNKSKEENKRKKEIEFRILASKGNALLDHEIIETFLSAVHDRAQARAIAKNLVTTCTGIGRILGREIDELKSVEGVTDSTVSMIFCVKETLTRVFKEGLKKGPILDNLIEYLRVSIGYSDKENITIMYLNQGCHLIGEEVFAGRRLSIQGK</sequence>
<dbReference type="PANTHER" id="PTHR30471:SF3">
    <property type="entry name" value="UPF0758 PROTEIN YEES-RELATED"/>
    <property type="match status" value="1"/>
</dbReference>
<dbReference type="AlphaFoldDB" id="A0AAT9GDK9"/>
<name>A0AAT9GDK9_9RICK</name>
<dbReference type="EMBL" id="AP029172">
    <property type="protein sequence ID" value="BFD47865.1"/>
    <property type="molecule type" value="Genomic_DNA"/>
</dbReference>
<dbReference type="PANTHER" id="PTHR30471">
    <property type="entry name" value="DNA REPAIR PROTEIN RADC"/>
    <property type="match status" value="1"/>
</dbReference>